<dbReference type="InterPro" id="IPR030662">
    <property type="entry name" value="DPH6/MJ0570"/>
</dbReference>
<dbReference type="Gene3D" id="3.30.1330.40">
    <property type="entry name" value="RutC-like"/>
    <property type="match status" value="2"/>
</dbReference>
<dbReference type="EMBL" id="JAACLJ010000001">
    <property type="protein sequence ID" value="KAF4594824.1"/>
    <property type="molecule type" value="Genomic_DNA"/>
</dbReference>
<dbReference type="OrthoDB" id="686384at2759"/>
<evidence type="ECO:0000259" key="7">
    <source>
        <dbReference type="Pfam" id="PF01902"/>
    </source>
</evidence>
<dbReference type="Gene3D" id="3.40.50.620">
    <property type="entry name" value="HUPs"/>
    <property type="match status" value="1"/>
</dbReference>
<accession>A0A8H4VG94</accession>
<dbReference type="InterPro" id="IPR035959">
    <property type="entry name" value="RutC-like_sf"/>
</dbReference>
<dbReference type="PANTHER" id="PTHR12196:SF2">
    <property type="entry name" value="DIPHTHINE--AMMONIA LIGASE"/>
    <property type="match status" value="1"/>
</dbReference>
<feature type="region of interest" description="Disordered" evidence="6">
    <location>
        <begin position="440"/>
        <end position="473"/>
    </location>
</feature>
<sequence length="515" mass="55233">MAGRGLNVIALVSGGKDGFFSLLHCLQNGHVVVALANLYPGDADAAAEVEAFDPSDADADAGADAEPCRSDPDSFMYQTVGHQVVPLYAAATGIPLYRMAIRGRAACRERDYGGGDEGDETEAMVPLLRAIMERHPCADGLCSGAILSTYQRTRVESVALRLGLTPLSYLWKYPVLDDDDDDGAQLLRDMAEAGLDARIVKVASGGLDGSHLWERVTSVRGMDRIGRAVRREVLSSFTTWCFAAESVADTIEEETAEVVNKVRIALSESGREPTNTVVLLRDMSDFSTVNQQYGSLFTRPIPPSRVTISCGDMLPPGRRIIISVTVKDGGANDRLGLHVQSRSYWAPANIGPYSQAVDVGMAGPRAVLVAGQIPLVPATMALPGDGWSWLGRAVLSLQHLWRVGREMGVQFWTSAVAYVPRGGVREDEVRMTGEVWRLLHKKPADEGQDGAEEDGAEEDGAEEDGAEEVGPDLWEAGFDRREMRLGRDEGLGSCCSAGLDGFEDSGGAAGVCCRG</sequence>
<dbReference type="Gene3D" id="3.90.1490.10">
    <property type="entry name" value="putative n-type atp pyrophosphatase, domain 2"/>
    <property type="match status" value="1"/>
</dbReference>
<dbReference type="AlphaFoldDB" id="A0A8H4VG94"/>
<dbReference type="InterPro" id="IPR014729">
    <property type="entry name" value="Rossmann-like_a/b/a_fold"/>
</dbReference>
<protein>
    <recommendedName>
        <fullName evidence="2">Diphthine--ammonia ligase</fullName>
        <ecNumber evidence="1">6.3.1.14</ecNumber>
    </recommendedName>
    <alternativeName>
        <fullName evidence="3">Diphthamide synthase</fullName>
    </alternativeName>
    <alternativeName>
        <fullName evidence="4">Diphthamide synthetase</fullName>
    </alternativeName>
</protein>
<dbReference type="GO" id="GO:0017178">
    <property type="term" value="F:diphthine-ammonia ligase activity"/>
    <property type="evidence" value="ECO:0007669"/>
    <property type="project" value="UniProtKB-EC"/>
</dbReference>
<dbReference type="CDD" id="cd06156">
    <property type="entry name" value="eu_AANH_C_2"/>
    <property type="match status" value="1"/>
</dbReference>
<dbReference type="InterPro" id="IPR002761">
    <property type="entry name" value="Diphthami_syn_dom"/>
</dbReference>
<dbReference type="CDD" id="cd01994">
    <property type="entry name" value="AANH_PF0828-like"/>
    <property type="match status" value="1"/>
</dbReference>
<gene>
    <name evidence="8" type="ORF">GQ602_000437</name>
</gene>
<evidence type="ECO:0000256" key="1">
    <source>
        <dbReference type="ARBA" id="ARBA00012089"/>
    </source>
</evidence>
<evidence type="ECO:0000313" key="9">
    <source>
        <dbReference type="Proteomes" id="UP000562929"/>
    </source>
</evidence>
<dbReference type="SUPFAM" id="SSF55298">
    <property type="entry name" value="YjgF-like"/>
    <property type="match status" value="2"/>
</dbReference>
<evidence type="ECO:0000256" key="3">
    <source>
        <dbReference type="ARBA" id="ARBA00029814"/>
    </source>
</evidence>
<reference evidence="8 9" key="1">
    <citation type="journal article" date="2020" name="G3 (Bethesda)">
        <title>Genetic Underpinnings of Host Manipulation by Ophiocordyceps as Revealed by Comparative Transcriptomics.</title>
        <authorList>
            <person name="Will I."/>
            <person name="Das B."/>
            <person name="Trinh T."/>
            <person name="Brachmann A."/>
            <person name="Ohm R.A."/>
            <person name="de Bekker C."/>
        </authorList>
    </citation>
    <scope>NUCLEOTIDE SEQUENCE [LARGE SCALE GENOMIC DNA]</scope>
    <source>
        <strain evidence="8 9">EC05</strain>
    </source>
</reference>
<evidence type="ECO:0000256" key="6">
    <source>
        <dbReference type="SAM" id="MobiDB-lite"/>
    </source>
</evidence>
<dbReference type="PANTHER" id="PTHR12196">
    <property type="entry name" value="DOMAIN OF UNKNOWN FUNCTION 71 DUF71 -CONTAINING PROTEIN"/>
    <property type="match status" value="1"/>
</dbReference>
<comment type="caution">
    <text evidence="8">The sequence shown here is derived from an EMBL/GenBank/DDBJ whole genome shotgun (WGS) entry which is preliminary data.</text>
</comment>
<keyword evidence="9" id="KW-1185">Reference proteome</keyword>
<comment type="catalytic activity">
    <reaction evidence="5">
        <text>diphthine-[translation elongation factor 2] + NH4(+) + ATP = diphthamide-[translation elongation factor 2] + AMP + diphosphate + H(+)</text>
        <dbReference type="Rhea" id="RHEA:19753"/>
        <dbReference type="Rhea" id="RHEA-COMP:10172"/>
        <dbReference type="Rhea" id="RHEA-COMP:10174"/>
        <dbReference type="ChEBI" id="CHEBI:15378"/>
        <dbReference type="ChEBI" id="CHEBI:16692"/>
        <dbReference type="ChEBI" id="CHEBI:28938"/>
        <dbReference type="ChEBI" id="CHEBI:30616"/>
        <dbReference type="ChEBI" id="CHEBI:33019"/>
        <dbReference type="ChEBI" id="CHEBI:82696"/>
        <dbReference type="ChEBI" id="CHEBI:456215"/>
        <dbReference type="EC" id="6.3.1.14"/>
    </reaction>
</comment>
<feature type="compositionally biased region" description="Acidic residues" evidence="6">
    <location>
        <begin position="446"/>
        <end position="470"/>
    </location>
</feature>
<organism evidence="8 9">
    <name type="scientific">Ophiocordyceps camponoti-floridani</name>
    <dbReference type="NCBI Taxonomy" id="2030778"/>
    <lineage>
        <taxon>Eukaryota</taxon>
        <taxon>Fungi</taxon>
        <taxon>Dikarya</taxon>
        <taxon>Ascomycota</taxon>
        <taxon>Pezizomycotina</taxon>
        <taxon>Sordariomycetes</taxon>
        <taxon>Hypocreomycetidae</taxon>
        <taxon>Hypocreales</taxon>
        <taxon>Ophiocordycipitaceae</taxon>
        <taxon>Ophiocordyceps</taxon>
    </lineage>
</organism>
<evidence type="ECO:0000256" key="4">
    <source>
        <dbReference type="ARBA" id="ARBA00031552"/>
    </source>
</evidence>
<feature type="domain" description="Diphthamide synthase" evidence="7">
    <location>
        <begin position="71"/>
        <end position="217"/>
    </location>
</feature>
<dbReference type="GO" id="GO:0017183">
    <property type="term" value="P:protein histidyl modification to diphthamide"/>
    <property type="evidence" value="ECO:0007669"/>
    <property type="project" value="TreeGrafter"/>
</dbReference>
<evidence type="ECO:0000313" key="8">
    <source>
        <dbReference type="EMBL" id="KAF4594824.1"/>
    </source>
</evidence>
<evidence type="ECO:0000256" key="5">
    <source>
        <dbReference type="ARBA" id="ARBA00048108"/>
    </source>
</evidence>
<dbReference type="EC" id="6.3.1.14" evidence="1"/>
<proteinExistence type="predicted"/>
<dbReference type="Proteomes" id="UP000562929">
    <property type="component" value="Unassembled WGS sequence"/>
</dbReference>
<evidence type="ECO:0000256" key="2">
    <source>
        <dbReference type="ARBA" id="ARBA00018426"/>
    </source>
</evidence>
<name>A0A8H4VG94_9HYPO</name>
<dbReference type="SUPFAM" id="SSF52402">
    <property type="entry name" value="Adenine nucleotide alpha hydrolases-like"/>
    <property type="match status" value="1"/>
</dbReference>
<dbReference type="Pfam" id="PF01902">
    <property type="entry name" value="Diphthami_syn_2"/>
    <property type="match status" value="1"/>
</dbReference>